<evidence type="ECO:0000313" key="2">
    <source>
        <dbReference type="Proteomes" id="UP001501237"/>
    </source>
</evidence>
<protein>
    <recommendedName>
        <fullName evidence="3">DUF1905 domain-containing protein</fullName>
    </recommendedName>
</protein>
<dbReference type="Pfam" id="PF08922">
    <property type="entry name" value="DUF1905"/>
    <property type="match status" value="1"/>
</dbReference>
<evidence type="ECO:0008006" key="3">
    <source>
        <dbReference type="Google" id="ProtNLM"/>
    </source>
</evidence>
<dbReference type="InterPro" id="IPR015018">
    <property type="entry name" value="DUF1905"/>
</dbReference>
<dbReference type="EMBL" id="BAAAUV010000005">
    <property type="protein sequence ID" value="GAA3207785.1"/>
    <property type="molecule type" value="Genomic_DNA"/>
</dbReference>
<reference evidence="2" key="1">
    <citation type="journal article" date="2019" name="Int. J. Syst. Evol. Microbiol.">
        <title>The Global Catalogue of Microorganisms (GCM) 10K type strain sequencing project: providing services to taxonomists for standard genome sequencing and annotation.</title>
        <authorList>
            <consortium name="The Broad Institute Genomics Platform"/>
            <consortium name="The Broad Institute Genome Sequencing Center for Infectious Disease"/>
            <person name="Wu L."/>
            <person name="Ma J."/>
        </authorList>
    </citation>
    <scope>NUCLEOTIDE SEQUENCE [LARGE SCALE GENOMIC DNA]</scope>
    <source>
        <strain evidence="2">JCM 9377</strain>
    </source>
</reference>
<comment type="caution">
    <text evidence="1">The sequence shown here is derived from an EMBL/GenBank/DDBJ whole genome shotgun (WGS) entry which is preliminary data.</text>
</comment>
<name>A0ABP6Q8K3_9ACTN</name>
<keyword evidence="2" id="KW-1185">Reference proteome</keyword>
<sequence length="148" mass="15411">MTALKFHAVLETHGRTATGIEVPDEIVEALGSGRRPPVTVTLGAHTYRSTLGVMGGRTLLPVSAEHRRLAGVAAGDSLEVVLELDTAPRDLPVPADLAAALDAAPGAAEAFARLSPSARKRHIVAVESARQAETRARRVAQAVDALLA</sequence>
<proteinExistence type="predicted"/>
<gene>
    <name evidence="1" type="ORF">GCM10010468_24310</name>
</gene>
<dbReference type="RefSeq" id="WP_344826343.1">
    <property type="nucleotide sequence ID" value="NZ_BAAAUV010000005.1"/>
</dbReference>
<dbReference type="Pfam" id="PF13376">
    <property type="entry name" value="OmdA"/>
    <property type="match status" value="1"/>
</dbReference>
<accession>A0ABP6Q8K3</accession>
<dbReference type="InterPro" id="IPR037079">
    <property type="entry name" value="AF2212/PG0164-like_sf"/>
</dbReference>
<dbReference type="Proteomes" id="UP001501237">
    <property type="component" value="Unassembled WGS sequence"/>
</dbReference>
<evidence type="ECO:0000313" key="1">
    <source>
        <dbReference type="EMBL" id="GAA3207785.1"/>
    </source>
</evidence>
<dbReference type="SUPFAM" id="SSF141694">
    <property type="entry name" value="AF2212/PG0164-like"/>
    <property type="match status" value="1"/>
</dbReference>
<organism evidence="1 2">
    <name type="scientific">Actinocorallia longicatena</name>
    <dbReference type="NCBI Taxonomy" id="111803"/>
    <lineage>
        <taxon>Bacteria</taxon>
        <taxon>Bacillati</taxon>
        <taxon>Actinomycetota</taxon>
        <taxon>Actinomycetes</taxon>
        <taxon>Streptosporangiales</taxon>
        <taxon>Thermomonosporaceae</taxon>
        <taxon>Actinocorallia</taxon>
    </lineage>
</organism>
<dbReference type="Gene3D" id="2.40.30.100">
    <property type="entry name" value="AF2212/PG0164-like"/>
    <property type="match status" value="1"/>
</dbReference>